<keyword evidence="6 25" id="KW-0812">Transmembrane</keyword>
<dbReference type="PROSITE" id="PS01186">
    <property type="entry name" value="EGF_2"/>
    <property type="match status" value="1"/>
</dbReference>
<dbReference type="AlphaFoldDB" id="A0A8C4DJ30"/>
<evidence type="ECO:0000256" key="3">
    <source>
        <dbReference type="ARBA" id="ARBA00022475"/>
    </source>
</evidence>
<keyword evidence="3" id="KW-1003">Cell membrane</keyword>
<feature type="domain" description="Sushi" evidence="28">
    <location>
        <begin position="571"/>
        <end position="632"/>
    </location>
</feature>
<dbReference type="PROSITE" id="PS00022">
    <property type="entry name" value="EGF_1"/>
    <property type="match status" value="1"/>
</dbReference>
<feature type="disulfide bond" evidence="24">
    <location>
        <begin position="479"/>
        <end position="506"/>
    </location>
</feature>
<evidence type="ECO:0000256" key="11">
    <source>
        <dbReference type="ARBA" id="ARBA00022837"/>
    </source>
</evidence>
<evidence type="ECO:0000256" key="15">
    <source>
        <dbReference type="ARBA" id="ARBA00023157"/>
    </source>
</evidence>
<feature type="domain" description="Sushi" evidence="28">
    <location>
        <begin position="324"/>
        <end position="385"/>
    </location>
</feature>
<keyword evidence="30" id="KW-1185">Reference proteome</keyword>
<dbReference type="InterPro" id="IPR035976">
    <property type="entry name" value="Sushi/SCR/CCP_sf"/>
</dbReference>
<evidence type="ECO:0000256" key="5">
    <source>
        <dbReference type="ARBA" id="ARBA00022659"/>
    </source>
</evidence>
<keyword evidence="8" id="KW-0732">Signal</keyword>
<keyword evidence="15 23" id="KW-1015">Disulfide bond</keyword>
<feature type="disulfide bond" evidence="24">
    <location>
        <begin position="230"/>
        <end position="257"/>
    </location>
</feature>
<keyword evidence="11" id="KW-0106">Calcium</keyword>
<feature type="domain" description="EGF-like" evidence="26">
    <location>
        <begin position="159"/>
        <end position="195"/>
    </location>
</feature>
<dbReference type="InterPro" id="IPR000436">
    <property type="entry name" value="Sushi_SCR_CCP_dom"/>
</dbReference>
<comment type="subunit">
    <text evidence="17">Interacts with SELPLG/PSGL1 and PODXL2 through the sialyl Lewis X epitope. SELPLG sulfation appears not to be required for this interaction.</text>
</comment>
<comment type="function">
    <text evidence="22">Cell-surface glycoprotein having a role in immunoadhesion. Mediates in the adhesion of blood neutrophils in cytokine-activated endothelium through interaction with SELPLG/PSGL1. May have a role in capillary morphogenesis.</text>
</comment>
<dbReference type="GeneID" id="127350419"/>
<sequence length="1005" mass="109923">MTDQMMPQESVDTRQSMHHRVLIAAFIVFAQDLNSRGGVQAWTYNYSNSPNRRWFDANQWCKQHFTGMVAIENQEENDFINNLLQFHPKYYWIGVRKVDIGWVWDRSGEKVPEENQNWAPGEPDNLSGQDCVEMYIKRDKDTAKWNNENCRKKKGTICYSASCRQDSCSIHADCVETIGNYTCQCHPGFLGLHCEEAIECKPLLHPEQGSHNCFYPYGSNRFNSSCHFHCELGFQLVGAPQLLCQASGHWNHPVPLCQVEQCPVLNHTNISAGSMNCSHPIAPYSYNSTCKVRCDEGFELSGQEQIHCDHTGQWTDSVPACTVKKCSPIFFPVTGNMTCVDALEPFSFRSQCNFTCQEGFYLSGDDALICLASGQWDKPTPTCKVVQCNSLKAPPHVSMQCQDPLGVYSYGSTCALQCEEGFKLIGANMTKCSSLGNWSHALPVCQAKRCDPINSTHGSMSCFDPNGSFSFGSRCTTTCDEGFVLNGTASTECNSMGMWSADIPSCLAKRCPTLSSPSHGSLACSDPHAEFSFGSHCTSICEEGFILNGTADTDCTSLGTWSTDIPRCLAKRCPTLNSTSHGSLSCSDPHEAFSFGSRCTSTCEEGFVLNGVADTECTSEGTWSRDIPRCLAKRCPTLSSPSHGSLVCSNPHGEFSFGSRCNITCEEGFLRNGMADTECTSLGTWSADIPLCLAKRCPTLNSTSHGSLSCSDPHEAFSFGSRCTSTCEEGFVLNGIADTECTSESQWSTDIPRCLAKRCPTLNVSSHSTLACSNPHGEFSFGSECTSTCMEGFILNGTPDTQCTSLGMWSREIPHCLAHPCPLLAKPPQHGRMNCGHPYSPFSYGSHCDIECNKGFRLRGTSSMTCNNSGHWSQDLPTCQPIQCEAIHGMYLPLFVNCSHPLGNFSFGSKCLFTCGEGFSLNGTEVLYCSSTGFWSDRLPNCTVNGMPLGTAMLMYAGVGAASVVVPLALIGLALLIMTRFKKKGNKVRSDAPAWGARENPAFEF</sequence>
<evidence type="ECO:0000256" key="8">
    <source>
        <dbReference type="ARBA" id="ARBA00022729"/>
    </source>
</evidence>
<comment type="similarity">
    <text evidence="2">Belongs to the selectin/LECAM family.</text>
</comment>
<feature type="domain" description="Sushi" evidence="28">
    <location>
        <begin position="198"/>
        <end position="259"/>
    </location>
</feature>
<evidence type="ECO:0000256" key="20">
    <source>
        <dbReference type="ARBA" id="ARBA00042113"/>
    </source>
</evidence>
<dbReference type="PROSITE" id="PS00615">
    <property type="entry name" value="C_TYPE_LECTIN_1"/>
    <property type="match status" value="1"/>
</dbReference>
<evidence type="ECO:0000256" key="21">
    <source>
        <dbReference type="ARBA" id="ARBA00043124"/>
    </source>
</evidence>
<keyword evidence="14 25" id="KW-0472">Membrane</keyword>
<dbReference type="InterPro" id="IPR000742">
    <property type="entry name" value="EGF"/>
</dbReference>
<keyword evidence="7" id="KW-0479">Metal-binding</keyword>
<evidence type="ECO:0000256" key="9">
    <source>
        <dbReference type="ARBA" id="ARBA00022734"/>
    </source>
</evidence>
<evidence type="ECO:0000259" key="28">
    <source>
        <dbReference type="PROSITE" id="PS50923"/>
    </source>
</evidence>
<dbReference type="PROSITE" id="PS50923">
    <property type="entry name" value="SUSHI"/>
    <property type="match status" value="12"/>
</dbReference>
<dbReference type="SUPFAM" id="SSF56436">
    <property type="entry name" value="C-type lectin-like"/>
    <property type="match status" value="1"/>
</dbReference>
<evidence type="ECO:0000313" key="30">
    <source>
        <dbReference type="Proteomes" id="UP000694389"/>
    </source>
</evidence>
<feature type="disulfide bond" evidence="24">
    <location>
        <begin position="450"/>
        <end position="493"/>
    </location>
</feature>
<evidence type="ECO:0000256" key="22">
    <source>
        <dbReference type="ARBA" id="ARBA00045695"/>
    </source>
</evidence>
<feature type="domain" description="C-type lectin" evidence="27">
    <location>
        <begin position="39"/>
        <end position="159"/>
    </location>
</feature>
<dbReference type="SMART" id="SM00032">
    <property type="entry name" value="CCP"/>
    <property type="match status" value="12"/>
</dbReference>
<keyword evidence="13 25" id="KW-1133">Transmembrane helix</keyword>
<dbReference type="OrthoDB" id="406096at2759"/>
<dbReference type="FunFam" id="2.10.70.10:FF:000001">
    <property type="entry name" value="Selectin P"/>
    <property type="match status" value="11"/>
</dbReference>
<feature type="disulfide bond" evidence="23">
    <location>
        <begin position="185"/>
        <end position="194"/>
    </location>
</feature>
<feature type="disulfide bond" evidence="24">
    <location>
        <begin position="665"/>
        <end position="692"/>
    </location>
</feature>
<feature type="domain" description="Sushi" evidence="28">
    <location>
        <begin position="509"/>
        <end position="570"/>
    </location>
</feature>
<dbReference type="CDD" id="cd00033">
    <property type="entry name" value="CCP"/>
    <property type="match status" value="12"/>
</dbReference>
<dbReference type="InterPro" id="IPR018378">
    <property type="entry name" value="C-type_lectin_CS"/>
</dbReference>
<gene>
    <name evidence="29" type="primary">selp</name>
</gene>
<dbReference type="InterPro" id="IPR050350">
    <property type="entry name" value="Compl-Cell_Adhes-Reg"/>
</dbReference>
<dbReference type="Proteomes" id="UP000694389">
    <property type="component" value="Unassembled WGS sequence"/>
</dbReference>
<feature type="domain" description="Sushi" evidence="28">
    <location>
        <begin position="819"/>
        <end position="881"/>
    </location>
</feature>
<feature type="domain" description="Sushi" evidence="28">
    <location>
        <begin position="448"/>
        <end position="508"/>
    </location>
</feature>
<dbReference type="CDD" id="cd00054">
    <property type="entry name" value="EGF_CA"/>
    <property type="match status" value="1"/>
</dbReference>
<evidence type="ECO:0000256" key="7">
    <source>
        <dbReference type="ARBA" id="ARBA00022723"/>
    </source>
</evidence>
<evidence type="ECO:0000313" key="29">
    <source>
        <dbReference type="Ensembl" id="ENSDLAP00005005140.1"/>
    </source>
</evidence>
<evidence type="ECO:0000256" key="1">
    <source>
        <dbReference type="ARBA" id="ARBA00004251"/>
    </source>
</evidence>
<keyword evidence="16" id="KW-0325">Glycoprotein</keyword>
<feature type="domain" description="Sushi" evidence="28">
    <location>
        <begin position="695"/>
        <end position="756"/>
    </location>
</feature>
<dbReference type="OMA" id="SMFCNSS"/>
<reference evidence="29" key="1">
    <citation type="submission" date="2025-08" db="UniProtKB">
        <authorList>
            <consortium name="Ensembl"/>
        </authorList>
    </citation>
    <scope>IDENTIFICATION</scope>
</reference>
<comment type="subcellular location">
    <subcellularLocation>
        <location evidence="1">Cell membrane</location>
        <topology evidence="1">Single-pass type I membrane protein</topology>
    </subcellularLocation>
</comment>
<feature type="disulfide bond" evidence="24">
    <location>
        <begin position="418"/>
        <end position="445"/>
    </location>
</feature>
<evidence type="ECO:0000256" key="14">
    <source>
        <dbReference type="ARBA" id="ARBA00023136"/>
    </source>
</evidence>
<dbReference type="PRINTS" id="PR00343">
    <property type="entry name" value="SELECTIN"/>
</dbReference>
<evidence type="ECO:0000256" key="17">
    <source>
        <dbReference type="ARBA" id="ARBA00038738"/>
    </source>
</evidence>
<dbReference type="RefSeq" id="XP_051233003.1">
    <property type="nucleotide sequence ID" value="XM_051377043.1"/>
</dbReference>
<evidence type="ECO:0000256" key="18">
    <source>
        <dbReference type="ARBA" id="ARBA00040812"/>
    </source>
</evidence>
<evidence type="ECO:0000256" key="19">
    <source>
        <dbReference type="ARBA" id="ARBA00041401"/>
    </source>
</evidence>
<feature type="disulfide bond" evidence="24">
    <location>
        <begin position="294"/>
        <end position="321"/>
    </location>
</feature>
<dbReference type="InterPro" id="IPR001304">
    <property type="entry name" value="C-type_lectin-like"/>
</dbReference>
<keyword evidence="10" id="KW-0677">Repeat</keyword>
<dbReference type="GO" id="GO:0007155">
    <property type="term" value="P:cell adhesion"/>
    <property type="evidence" value="ECO:0007669"/>
    <property type="project" value="UniProtKB-KW"/>
</dbReference>
<dbReference type="Ensembl" id="ENSDLAT00005005300.2">
    <property type="protein sequence ID" value="ENSDLAP00005005140.1"/>
    <property type="gene ID" value="ENSDLAG00005002264.2"/>
</dbReference>
<evidence type="ECO:0000256" key="2">
    <source>
        <dbReference type="ARBA" id="ARBA00007360"/>
    </source>
</evidence>
<evidence type="ECO:0000259" key="27">
    <source>
        <dbReference type="PROSITE" id="PS50041"/>
    </source>
</evidence>
<dbReference type="GO" id="GO:0005886">
    <property type="term" value="C:plasma membrane"/>
    <property type="evidence" value="ECO:0007669"/>
    <property type="project" value="UniProtKB-SubCell"/>
</dbReference>
<evidence type="ECO:0000256" key="4">
    <source>
        <dbReference type="ARBA" id="ARBA00022536"/>
    </source>
</evidence>
<dbReference type="PROSITE" id="PS50041">
    <property type="entry name" value="C_TYPE_LECTIN_2"/>
    <property type="match status" value="1"/>
</dbReference>
<keyword evidence="4 23" id="KW-0245">EGF-like domain</keyword>
<keyword evidence="9" id="KW-0430">Lectin</keyword>
<feature type="disulfide bond" evidence="24">
    <location>
        <begin position="852"/>
        <end position="879"/>
    </location>
</feature>
<feature type="transmembrane region" description="Helical" evidence="25">
    <location>
        <begin position="953"/>
        <end position="977"/>
    </location>
</feature>
<dbReference type="InterPro" id="IPR016186">
    <property type="entry name" value="C-type_lectin-like/link_sf"/>
</dbReference>
<feature type="disulfide bond" evidence="24">
    <location>
        <begin position="356"/>
        <end position="383"/>
    </location>
</feature>
<feature type="domain" description="Sushi" evidence="28">
    <location>
        <begin position="386"/>
        <end position="447"/>
    </location>
</feature>
<dbReference type="GO" id="GO:0097241">
    <property type="term" value="P:hematopoietic stem cell migration to bone marrow"/>
    <property type="evidence" value="ECO:0007669"/>
    <property type="project" value="Ensembl"/>
</dbReference>
<feature type="domain" description="Sushi" evidence="28">
    <location>
        <begin position="260"/>
        <end position="323"/>
    </location>
</feature>
<feature type="disulfide bond" evidence="24">
    <location>
        <begin position="541"/>
        <end position="568"/>
    </location>
</feature>
<dbReference type="Pfam" id="PF00059">
    <property type="entry name" value="Lectin_C"/>
    <property type="match status" value="1"/>
</dbReference>
<feature type="domain" description="Sushi" evidence="28">
    <location>
        <begin position="633"/>
        <end position="694"/>
    </location>
</feature>
<evidence type="ECO:0000256" key="16">
    <source>
        <dbReference type="ARBA" id="ARBA00023180"/>
    </source>
</evidence>
<feature type="disulfide bond" evidence="24">
    <location>
        <begin position="915"/>
        <end position="942"/>
    </location>
</feature>
<evidence type="ECO:0000256" key="24">
    <source>
        <dbReference type="PROSITE-ProRule" id="PRU00302"/>
    </source>
</evidence>
<dbReference type="Pfam" id="PF00084">
    <property type="entry name" value="Sushi"/>
    <property type="match status" value="12"/>
</dbReference>
<dbReference type="PROSITE" id="PS50026">
    <property type="entry name" value="EGF_3"/>
    <property type="match status" value="1"/>
</dbReference>
<dbReference type="GO" id="GO:0030097">
    <property type="term" value="P:hemopoiesis"/>
    <property type="evidence" value="ECO:0007669"/>
    <property type="project" value="Ensembl"/>
</dbReference>
<organism evidence="29 30">
    <name type="scientific">Dicentrarchus labrax</name>
    <name type="common">European seabass</name>
    <name type="synonym">Morone labrax</name>
    <dbReference type="NCBI Taxonomy" id="13489"/>
    <lineage>
        <taxon>Eukaryota</taxon>
        <taxon>Metazoa</taxon>
        <taxon>Chordata</taxon>
        <taxon>Craniata</taxon>
        <taxon>Vertebrata</taxon>
        <taxon>Euteleostomi</taxon>
        <taxon>Actinopterygii</taxon>
        <taxon>Neopterygii</taxon>
        <taxon>Teleostei</taxon>
        <taxon>Neoteleostei</taxon>
        <taxon>Acanthomorphata</taxon>
        <taxon>Eupercaria</taxon>
        <taxon>Moronidae</taxon>
        <taxon>Dicentrarchus</taxon>
    </lineage>
</organism>
<dbReference type="GeneTree" id="ENSGT00940000160168"/>
<dbReference type="Gene3D" id="3.10.100.10">
    <property type="entry name" value="Mannose-Binding Protein A, subunit A"/>
    <property type="match status" value="1"/>
</dbReference>
<evidence type="ECO:0000256" key="6">
    <source>
        <dbReference type="ARBA" id="ARBA00022692"/>
    </source>
</evidence>
<feature type="domain" description="Sushi" evidence="28">
    <location>
        <begin position="882"/>
        <end position="944"/>
    </location>
</feature>
<evidence type="ECO:0000256" key="23">
    <source>
        <dbReference type="PROSITE-ProRule" id="PRU00076"/>
    </source>
</evidence>
<dbReference type="SMART" id="SM00034">
    <property type="entry name" value="CLECT"/>
    <property type="match status" value="1"/>
</dbReference>
<reference evidence="29" key="2">
    <citation type="submission" date="2025-09" db="UniProtKB">
        <authorList>
            <consortium name="Ensembl"/>
        </authorList>
    </citation>
    <scope>IDENTIFICATION</scope>
</reference>
<dbReference type="SMART" id="SM00181">
    <property type="entry name" value="EGF"/>
    <property type="match status" value="1"/>
</dbReference>
<feature type="disulfide bond" evidence="24">
    <location>
        <begin position="727"/>
        <end position="754"/>
    </location>
</feature>
<evidence type="ECO:0000256" key="25">
    <source>
        <dbReference type="SAM" id="Phobius"/>
    </source>
</evidence>
<dbReference type="CTD" id="6403"/>
<evidence type="ECO:0000256" key="12">
    <source>
        <dbReference type="ARBA" id="ARBA00022889"/>
    </source>
</evidence>
<evidence type="ECO:0000259" key="26">
    <source>
        <dbReference type="PROSITE" id="PS50026"/>
    </source>
</evidence>
<name>A0A8C4DJ30_DICLA</name>
<dbReference type="PANTHER" id="PTHR19325:SF493">
    <property type="entry name" value="E-SELECTIN"/>
    <property type="match status" value="1"/>
</dbReference>
<dbReference type="SUPFAM" id="SSF57535">
    <property type="entry name" value="Complement control module/SCR domain"/>
    <property type="match status" value="12"/>
</dbReference>
<dbReference type="PANTHER" id="PTHR19325">
    <property type="entry name" value="COMPLEMENT COMPONENT-RELATED SUSHI DOMAIN-CONTAINING"/>
    <property type="match status" value="1"/>
</dbReference>
<dbReference type="Gene3D" id="2.10.70.10">
    <property type="entry name" value="Complement Module, domain 1"/>
    <property type="match status" value="12"/>
</dbReference>
<protein>
    <recommendedName>
        <fullName evidence="18">E-selectin</fullName>
    </recommendedName>
    <alternativeName>
        <fullName evidence="19">CD62 antigen-like family member E</fullName>
    </alternativeName>
    <alternativeName>
        <fullName evidence="20">Endothelial leukocyte adhesion molecule 1</fullName>
    </alternativeName>
    <alternativeName>
        <fullName evidence="21">Leukocyte-endothelial cell adhesion molecule 2</fullName>
    </alternativeName>
</protein>
<keyword evidence="5 24" id="KW-0768">Sushi</keyword>
<dbReference type="InterPro" id="IPR016187">
    <property type="entry name" value="CTDL_fold"/>
</dbReference>
<feature type="domain" description="Sushi" evidence="28">
    <location>
        <begin position="757"/>
        <end position="818"/>
    </location>
</feature>
<evidence type="ECO:0000256" key="13">
    <source>
        <dbReference type="ARBA" id="ARBA00022989"/>
    </source>
</evidence>
<feature type="disulfide bond" evidence="24">
    <location>
        <begin position="789"/>
        <end position="816"/>
    </location>
</feature>
<dbReference type="InterPro" id="IPR002396">
    <property type="entry name" value="Selectin_superfamily"/>
</dbReference>
<keyword evidence="12" id="KW-0130">Cell adhesion</keyword>
<comment type="caution">
    <text evidence="23">Lacks conserved residue(s) required for the propagation of feature annotation.</text>
</comment>
<proteinExistence type="inferred from homology"/>
<dbReference type="GO" id="GO:0046872">
    <property type="term" value="F:metal ion binding"/>
    <property type="evidence" value="ECO:0007669"/>
    <property type="project" value="UniProtKB-KW"/>
</dbReference>
<accession>A0A8C4DJ30</accession>
<evidence type="ECO:0000256" key="10">
    <source>
        <dbReference type="ARBA" id="ARBA00022737"/>
    </source>
</evidence>
<dbReference type="GO" id="GO:0030246">
    <property type="term" value="F:carbohydrate binding"/>
    <property type="evidence" value="ECO:0007669"/>
    <property type="project" value="UniProtKB-KW"/>
</dbReference>
<feature type="disulfide bond" evidence="24">
    <location>
        <begin position="603"/>
        <end position="630"/>
    </location>
</feature>